<gene>
    <name evidence="5" type="ORF">ACJMK2_030321</name>
</gene>
<evidence type="ECO:0000313" key="5">
    <source>
        <dbReference type="EMBL" id="KAL3884099.1"/>
    </source>
</evidence>
<proteinExistence type="inferred from homology"/>
<evidence type="ECO:0000256" key="3">
    <source>
        <dbReference type="ARBA" id="ARBA00022801"/>
    </source>
</evidence>
<dbReference type="SMART" id="SM00173">
    <property type="entry name" value="RAS"/>
    <property type="match status" value="1"/>
</dbReference>
<dbReference type="PROSITE" id="PS51421">
    <property type="entry name" value="RAS"/>
    <property type="match status" value="1"/>
</dbReference>
<evidence type="ECO:0000256" key="2">
    <source>
        <dbReference type="ARBA" id="ARBA00011984"/>
    </source>
</evidence>
<protein>
    <recommendedName>
        <fullName evidence="2">small monomeric GTPase</fullName>
        <ecNumber evidence="2">3.6.5.2</ecNumber>
    </recommendedName>
</protein>
<dbReference type="InterPro" id="IPR001806">
    <property type="entry name" value="Small_GTPase"/>
</dbReference>
<name>A0ABD3XCV4_SINWO</name>
<dbReference type="PANTHER" id="PTHR45704">
    <property type="entry name" value="RAS-LIKE FAMILY MEMBER 11"/>
    <property type="match status" value="1"/>
</dbReference>
<comment type="caution">
    <text evidence="5">The sequence shown here is derived from an EMBL/GenBank/DDBJ whole genome shotgun (WGS) entry which is preliminary data.</text>
</comment>
<evidence type="ECO:0000313" key="6">
    <source>
        <dbReference type="Proteomes" id="UP001634394"/>
    </source>
</evidence>
<accession>A0ABD3XCV4</accession>
<dbReference type="PROSITE" id="PS51419">
    <property type="entry name" value="RAB"/>
    <property type="match status" value="1"/>
</dbReference>
<dbReference type="EC" id="3.6.5.2" evidence="2"/>
<organism evidence="5 6">
    <name type="scientific">Sinanodonta woodiana</name>
    <name type="common">Chinese pond mussel</name>
    <name type="synonym">Anodonta woodiana</name>
    <dbReference type="NCBI Taxonomy" id="1069815"/>
    <lineage>
        <taxon>Eukaryota</taxon>
        <taxon>Metazoa</taxon>
        <taxon>Spiralia</taxon>
        <taxon>Lophotrochozoa</taxon>
        <taxon>Mollusca</taxon>
        <taxon>Bivalvia</taxon>
        <taxon>Autobranchia</taxon>
        <taxon>Heteroconchia</taxon>
        <taxon>Palaeoheterodonta</taxon>
        <taxon>Unionida</taxon>
        <taxon>Unionoidea</taxon>
        <taxon>Unionidae</taxon>
        <taxon>Unioninae</taxon>
        <taxon>Sinanodonta</taxon>
    </lineage>
</organism>
<dbReference type="Gene3D" id="3.40.50.300">
    <property type="entry name" value="P-loop containing nucleotide triphosphate hydrolases"/>
    <property type="match status" value="1"/>
</dbReference>
<dbReference type="SMART" id="SM00175">
    <property type="entry name" value="RAB"/>
    <property type="match status" value="1"/>
</dbReference>
<dbReference type="InterPro" id="IPR027417">
    <property type="entry name" value="P-loop_NTPase"/>
</dbReference>
<sequence>MLSVLGFVSIQLIFKYYVSLFSAVTVRFLTRRFIGEYNSDKDLLYRSSIKQEDSFTELEILDTCSQKRNSEVPRESHVQWADCFVLVYNICDRKTFEKCKHILQSLQKMKSPFIVPILLLGNKKDLDHRRQVGLDEGHEMAVENSCQFCEVSAAETFMPINIAFQGLLRDAKIIQLQKSNILRRRRSSLLNMSRKIGAIFGRKDNEVDKKRPSCELVPDFAMSF</sequence>
<dbReference type="AlphaFoldDB" id="A0ABD3XCV4"/>
<reference evidence="5 6" key="1">
    <citation type="submission" date="2024-11" db="EMBL/GenBank/DDBJ databases">
        <title>Chromosome-level genome assembly of the freshwater bivalve Anodonta woodiana.</title>
        <authorList>
            <person name="Chen X."/>
        </authorList>
    </citation>
    <scope>NUCLEOTIDE SEQUENCE [LARGE SCALE GENOMIC DNA]</scope>
    <source>
        <strain evidence="5">MN2024</strain>
        <tissue evidence="5">Gills</tissue>
    </source>
</reference>
<keyword evidence="3" id="KW-0378">Hydrolase</keyword>
<dbReference type="GO" id="GO:0003925">
    <property type="term" value="F:G protein activity"/>
    <property type="evidence" value="ECO:0007669"/>
    <property type="project" value="UniProtKB-EC"/>
</dbReference>
<dbReference type="SUPFAM" id="SSF52540">
    <property type="entry name" value="P-loop containing nucleoside triphosphate hydrolases"/>
    <property type="match status" value="1"/>
</dbReference>
<dbReference type="Proteomes" id="UP001634394">
    <property type="component" value="Unassembled WGS sequence"/>
</dbReference>
<evidence type="ECO:0000256" key="4">
    <source>
        <dbReference type="ARBA" id="ARBA00048098"/>
    </source>
</evidence>
<dbReference type="InterPro" id="IPR051065">
    <property type="entry name" value="Ras-related_GTPase"/>
</dbReference>
<comment type="similarity">
    <text evidence="1">Belongs to the small GTPase superfamily. Ras family.</text>
</comment>
<dbReference type="EMBL" id="JBJQND010000003">
    <property type="protein sequence ID" value="KAL3884099.1"/>
    <property type="molecule type" value="Genomic_DNA"/>
</dbReference>
<evidence type="ECO:0000256" key="1">
    <source>
        <dbReference type="ARBA" id="ARBA00008344"/>
    </source>
</evidence>
<keyword evidence="6" id="KW-1185">Reference proteome</keyword>
<dbReference type="Pfam" id="PF00071">
    <property type="entry name" value="Ras"/>
    <property type="match status" value="1"/>
</dbReference>
<comment type="catalytic activity">
    <reaction evidence="4">
        <text>GTP + H2O = GDP + phosphate + H(+)</text>
        <dbReference type="Rhea" id="RHEA:19669"/>
        <dbReference type="ChEBI" id="CHEBI:15377"/>
        <dbReference type="ChEBI" id="CHEBI:15378"/>
        <dbReference type="ChEBI" id="CHEBI:37565"/>
        <dbReference type="ChEBI" id="CHEBI:43474"/>
        <dbReference type="ChEBI" id="CHEBI:58189"/>
        <dbReference type="EC" id="3.6.5.2"/>
    </reaction>
</comment>